<dbReference type="Proteomes" id="UP001150879">
    <property type="component" value="Unassembled WGS sequence"/>
</dbReference>
<evidence type="ECO:0000313" key="3">
    <source>
        <dbReference type="Proteomes" id="UP001150879"/>
    </source>
</evidence>
<evidence type="ECO:0000313" key="2">
    <source>
        <dbReference type="EMBL" id="KAJ5185542.1"/>
    </source>
</evidence>
<reference evidence="2" key="1">
    <citation type="submission" date="2022-11" db="EMBL/GenBank/DDBJ databases">
        <authorList>
            <person name="Petersen C."/>
        </authorList>
    </citation>
    <scope>NUCLEOTIDE SEQUENCE</scope>
    <source>
        <strain evidence="2">IBT 16849</strain>
    </source>
</reference>
<dbReference type="EMBL" id="JAPQKP010000006">
    <property type="protein sequence ID" value="KAJ5185542.1"/>
    <property type="molecule type" value="Genomic_DNA"/>
</dbReference>
<keyword evidence="3" id="KW-1185">Reference proteome</keyword>
<proteinExistence type="predicted"/>
<feature type="region of interest" description="Disordered" evidence="1">
    <location>
        <begin position="1"/>
        <end position="36"/>
    </location>
</feature>
<feature type="region of interest" description="Disordered" evidence="1">
    <location>
        <begin position="52"/>
        <end position="79"/>
    </location>
</feature>
<accession>A0A9W9M313</accession>
<gene>
    <name evidence="2" type="ORF">N7472_010382</name>
</gene>
<name>A0A9W9M313_9EURO</name>
<evidence type="ECO:0000256" key="1">
    <source>
        <dbReference type="SAM" id="MobiDB-lite"/>
    </source>
</evidence>
<feature type="compositionally biased region" description="Polar residues" evidence="1">
    <location>
        <begin position="65"/>
        <end position="79"/>
    </location>
</feature>
<dbReference type="AlphaFoldDB" id="A0A9W9M313"/>
<reference evidence="2" key="2">
    <citation type="journal article" date="2023" name="IMA Fungus">
        <title>Comparative genomic study of the Penicillium genus elucidates a diverse pangenome and 15 lateral gene transfer events.</title>
        <authorList>
            <person name="Petersen C."/>
            <person name="Sorensen T."/>
            <person name="Nielsen M.R."/>
            <person name="Sondergaard T.E."/>
            <person name="Sorensen J.L."/>
            <person name="Fitzpatrick D.A."/>
            <person name="Frisvad J.C."/>
            <person name="Nielsen K.L."/>
        </authorList>
    </citation>
    <scope>NUCLEOTIDE SEQUENCE</scope>
    <source>
        <strain evidence="2">IBT 16849</strain>
    </source>
</reference>
<sequence>MEPPSATYPTPMVEEDENQPGFRAHSALSNPWPRGRRVRERPHTLLHALQTAPLRPKFVPPTPHTAIQQTEKPGTSMTPQELDETLANEILARDSVMAVLRSHNRRIEELRATKATMQASEQQDNVAGANLHK</sequence>
<organism evidence="2 3">
    <name type="scientific">Penicillium cf. griseofulvum</name>
    <dbReference type="NCBI Taxonomy" id="2972120"/>
    <lineage>
        <taxon>Eukaryota</taxon>
        <taxon>Fungi</taxon>
        <taxon>Dikarya</taxon>
        <taxon>Ascomycota</taxon>
        <taxon>Pezizomycotina</taxon>
        <taxon>Eurotiomycetes</taxon>
        <taxon>Eurotiomycetidae</taxon>
        <taxon>Eurotiales</taxon>
        <taxon>Aspergillaceae</taxon>
        <taxon>Penicillium</taxon>
    </lineage>
</organism>
<comment type="caution">
    <text evidence="2">The sequence shown here is derived from an EMBL/GenBank/DDBJ whole genome shotgun (WGS) entry which is preliminary data.</text>
</comment>
<protein>
    <submittedName>
        <fullName evidence="2">Uncharacterized protein</fullName>
    </submittedName>
</protein>